<name>A0A0A9H7A1_ARUDO</name>
<reference evidence="2" key="2">
    <citation type="journal article" date="2015" name="Data Brief">
        <title>Shoot transcriptome of the giant reed, Arundo donax.</title>
        <authorList>
            <person name="Barrero R.A."/>
            <person name="Guerrero F.D."/>
            <person name="Moolhuijzen P."/>
            <person name="Goolsby J.A."/>
            <person name="Tidwell J."/>
            <person name="Bellgard S.E."/>
            <person name="Bellgard M.I."/>
        </authorList>
    </citation>
    <scope>NUCLEOTIDE SEQUENCE</scope>
    <source>
        <tissue evidence="2">Shoot tissue taken approximately 20 cm above the soil surface</tissue>
    </source>
</reference>
<evidence type="ECO:0000313" key="2">
    <source>
        <dbReference type="EMBL" id="JAE30741.1"/>
    </source>
</evidence>
<accession>A0A0A9H7A1</accession>
<dbReference type="AlphaFoldDB" id="A0A0A9H7A1"/>
<dbReference type="EMBL" id="GBRH01167155">
    <property type="protein sequence ID" value="JAE30741.1"/>
    <property type="molecule type" value="Transcribed_RNA"/>
</dbReference>
<proteinExistence type="predicted"/>
<feature type="transmembrane region" description="Helical" evidence="1">
    <location>
        <begin position="12"/>
        <end position="29"/>
    </location>
</feature>
<keyword evidence="1" id="KW-0472">Membrane</keyword>
<protein>
    <submittedName>
        <fullName evidence="2">Uncharacterized protein</fullName>
    </submittedName>
</protein>
<sequence>MAILCKDTSIRMMAFQMMLILCCLLQLYLF</sequence>
<evidence type="ECO:0000256" key="1">
    <source>
        <dbReference type="SAM" id="Phobius"/>
    </source>
</evidence>
<keyword evidence="1" id="KW-1133">Transmembrane helix</keyword>
<keyword evidence="1" id="KW-0812">Transmembrane</keyword>
<reference evidence="2" key="1">
    <citation type="submission" date="2014-09" db="EMBL/GenBank/DDBJ databases">
        <authorList>
            <person name="Magalhaes I.L.F."/>
            <person name="Oliveira U."/>
            <person name="Santos F.R."/>
            <person name="Vidigal T.H.D.A."/>
            <person name="Brescovit A.D."/>
            <person name="Santos A.J."/>
        </authorList>
    </citation>
    <scope>NUCLEOTIDE SEQUENCE</scope>
    <source>
        <tissue evidence="2">Shoot tissue taken approximately 20 cm above the soil surface</tissue>
    </source>
</reference>
<organism evidence="2">
    <name type="scientific">Arundo donax</name>
    <name type="common">Giant reed</name>
    <name type="synonym">Donax arundinaceus</name>
    <dbReference type="NCBI Taxonomy" id="35708"/>
    <lineage>
        <taxon>Eukaryota</taxon>
        <taxon>Viridiplantae</taxon>
        <taxon>Streptophyta</taxon>
        <taxon>Embryophyta</taxon>
        <taxon>Tracheophyta</taxon>
        <taxon>Spermatophyta</taxon>
        <taxon>Magnoliopsida</taxon>
        <taxon>Liliopsida</taxon>
        <taxon>Poales</taxon>
        <taxon>Poaceae</taxon>
        <taxon>PACMAD clade</taxon>
        <taxon>Arundinoideae</taxon>
        <taxon>Arundineae</taxon>
        <taxon>Arundo</taxon>
    </lineage>
</organism>